<dbReference type="Proteomes" id="UP001151760">
    <property type="component" value="Unassembled WGS sequence"/>
</dbReference>
<evidence type="ECO:0000313" key="3">
    <source>
        <dbReference type="Proteomes" id="UP001151760"/>
    </source>
</evidence>
<feature type="region of interest" description="Disordered" evidence="1">
    <location>
        <begin position="398"/>
        <end position="434"/>
    </location>
</feature>
<comment type="caution">
    <text evidence="2">The sequence shown here is derived from an EMBL/GenBank/DDBJ whole genome shotgun (WGS) entry which is preliminary data.</text>
</comment>
<accession>A0ABQ5FCG6</accession>
<reference evidence="2" key="2">
    <citation type="submission" date="2022-01" db="EMBL/GenBank/DDBJ databases">
        <authorList>
            <person name="Yamashiro T."/>
            <person name="Shiraishi A."/>
            <person name="Satake H."/>
            <person name="Nakayama K."/>
        </authorList>
    </citation>
    <scope>NUCLEOTIDE SEQUENCE</scope>
</reference>
<proteinExistence type="predicted"/>
<dbReference type="EMBL" id="BQNB010017259">
    <property type="protein sequence ID" value="GJT61111.1"/>
    <property type="molecule type" value="Genomic_DNA"/>
</dbReference>
<evidence type="ECO:0000313" key="2">
    <source>
        <dbReference type="EMBL" id="GJT61111.1"/>
    </source>
</evidence>
<name>A0ABQ5FCG6_9ASTR</name>
<protein>
    <submittedName>
        <fullName evidence="2">Uncharacterized protein</fullName>
    </submittedName>
</protein>
<evidence type="ECO:0000256" key="1">
    <source>
        <dbReference type="SAM" id="MobiDB-lite"/>
    </source>
</evidence>
<sequence>MNRRQVLDQLDWLRELQKVYGVDLSGLDHPVCLGLTLVKQTQFHLSQLRMSRVGHLHGLIYDGCSILRNIWIRSLLGILACRGLSLVSSPLHAMKSQSQIQSSAAILCRSDSVDLVKWELVDIVKSRVGYSGSEVGRRENHILKGDSKLHFIPAQYQLANIFTKPLDEQIFKRLIVEVEQNPPQQEQPFVAAKQVGFNLEDILLNTNNKVGLLYPEHTNKETFKCVSDFISKCCLREPFTRSPNIYKEYLVEFWYSAKALENSKVSFSIPTGGIYGEVGVNTFKNTIGAHYLQHSSKYVAPSSIDIVRPWFKTIRYGETVPIKGNLKKSLLPPRWRFLSLLMMHKMKEGYEEGEVTSYPTQVFSVNNWPLKPNQPEEPPFTDHMLAICASAKPVVFKAPKPSSNAERVPQGTKPRAKPRHKKHSTSLKQPSVSS</sequence>
<keyword evidence="3" id="KW-1185">Reference proteome</keyword>
<feature type="compositionally biased region" description="Basic residues" evidence="1">
    <location>
        <begin position="414"/>
        <end position="425"/>
    </location>
</feature>
<gene>
    <name evidence="2" type="ORF">Tco_1004644</name>
</gene>
<organism evidence="2 3">
    <name type="scientific">Tanacetum coccineum</name>
    <dbReference type="NCBI Taxonomy" id="301880"/>
    <lineage>
        <taxon>Eukaryota</taxon>
        <taxon>Viridiplantae</taxon>
        <taxon>Streptophyta</taxon>
        <taxon>Embryophyta</taxon>
        <taxon>Tracheophyta</taxon>
        <taxon>Spermatophyta</taxon>
        <taxon>Magnoliopsida</taxon>
        <taxon>eudicotyledons</taxon>
        <taxon>Gunneridae</taxon>
        <taxon>Pentapetalae</taxon>
        <taxon>asterids</taxon>
        <taxon>campanulids</taxon>
        <taxon>Asterales</taxon>
        <taxon>Asteraceae</taxon>
        <taxon>Asteroideae</taxon>
        <taxon>Anthemideae</taxon>
        <taxon>Anthemidinae</taxon>
        <taxon>Tanacetum</taxon>
    </lineage>
</organism>
<reference evidence="2" key="1">
    <citation type="journal article" date="2022" name="Int. J. Mol. Sci.">
        <title>Draft Genome of Tanacetum Coccineum: Genomic Comparison of Closely Related Tanacetum-Family Plants.</title>
        <authorList>
            <person name="Yamashiro T."/>
            <person name="Shiraishi A."/>
            <person name="Nakayama K."/>
            <person name="Satake H."/>
        </authorList>
    </citation>
    <scope>NUCLEOTIDE SEQUENCE</scope>
</reference>